<proteinExistence type="predicted"/>
<dbReference type="Proteomes" id="UP001232117">
    <property type="component" value="Chromosome"/>
</dbReference>
<evidence type="ECO:0000256" key="1">
    <source>
        <dbReference type="SAM" id="Phobius"/>
    </source>
</evidence>
<evidence type="ECO:0000313" key="2">
    <source>
        <dbReference type="EMBL" id="WGK93820.1"/>
    </source>
</evidence>
<keyword evidence="3" id="KW-1185">Reference proteome</keyword>
<reference evidence="2 3" key="1">
    <citation type="submission" date="2023-06" db="EMBL/GenBank/DDBJ databases">
        <title>Complete Genome Sequence of Flavobacterium keumense K3R-10.</title>
        <authorList>
            <person name="Jeong H."/>
            <person name="Jhang S.Y."/>
            <person name="Kim J.N."/>
        </authorList>
    </citation>
    <scope>NUCLEOTIDE SEQUENCE [LARGE SCALE GENOMIC DNA]</scope>
    <source>
        <strain evidence="2 3">K3R-10</strain>
    </source>
</reference>
<feature type="transmembrane region" description="Helical" evidence="1">
    <location>
        <begin position="12"/>
        <end position="31"/>
    </location>
</feature>
<sequence>MFDIFENALKSPAGSFAFIISILAVCFIAIWKVSHFTTKFKSVEKLEDSIDGIKENMHYVKASLKMIIDSNNPLAQRNSPVSMTRIGETVAEEISLNNLIINHWDNIYAQLTKVLSKECNSYDIQVESFKIGEKYQEFLNKDELKEVKNHAFKSGFNLEVYNLLFGIAIRDKYLSIKGIDKSDIDLYDPISKSNK</sequence>
<gene>
    <name evidence="2" type="ORF">MG292_06875</name>
</gene>
<organism evidence="2 3">
    <name type="scientific">Flavobacterium keumense</name>
    <dbReference type="NCBI Taxonomy" id="1306518"/>
    <lineage>
        <taxon>Bacteria</taxon>
        <taxon>Pseudomonadati</taxon>
        <taxon>Bacteroidota</taxon>
        <taxon>Flavobacteriia</taxon>
        <taxon>Flavobacteriales</taxon>
        <taxon>Flavobacteriaceae</taxon>
        <taxon>Flavobacterium</taxon>
    </lineage>
</organism>
<dbReference type="RefSeq" id="WP_264533451.1">
    <property type="nucleotide sequence ID" value="NZ_CP092332.1"/>
</dbReference>
<name>A0ABY8N2D5_9FLAO</name>
<keyword evidence="1" id="KW-1133">Transmembrane helix</keyword>
<dbReference type="EMBL" id="CP092332">
    <property type="protein sequence ID" value="WGK93820.1"/>
    <property type="molecule type" value="Genomic_DNA"/>
</dbReference>
<keyword evidence="1" id="KW-0812">Transmembrane</keyword>
<keyword evidence="1" id="KW-0472">Membrane</keyword>
<protein>
    <recommendedName>
        <fullName evidence="4">LemA family protein</fullName>
    </recommendedName>
</protein>
<accession>A0ABY8N2D5</accession>
<evidence type="ECO:0000313" key="3">
    <source>
        <dbReference type="Proteomes" id="UP001232117"/>
    </source>
</evidence>
<evidence type="ECO:0008006" key="4">
    <source>
        <dbReference type="Google" id="ProtNLM"/>
    </source>
</evidence>